<dbReference type="SUPFAM" id="SSF143100">
    <property type="entry name" value="TTHA1013/TTHA0281-like"/>
    <property type="match status" value="1"/>
</dbReference>
<protein>
    <recommendedName>
        <fullName evidence="4">HicB</fullName>
    </recommendedName>
</protein>
<dbReference type="Proteomes" id="UP000629265">
    <property type="component" value="Unassembled WGS sequence"/>
</dbReference>
<proteinExistence type="predicted"/>
<organism evidence="2 3">
    <name type="scientific">Escherichia coli</name>
    <dbReference type="NCBI Taxonomy" id="562"/>
    <lineage>
        <taxon>Bacteria</taxon>
        <taxon>Pseudomonadati</taxon>
        <taxon>Pseudomonadota</taxon>
        <taxon>Gammaproteobacteria</taxon>
        <taxon>Enterobacterales</taxon>
        <taxon>Enterobacteriaceae</taxon>
        <taxon>Escherichia</taxon>
    </lineage>
</organism>
<gene>
    <name evidence="2" type="ORF">IDONEFKE_04057</name>
</gene>
<comment type="caution">
    <text evidence="2">The sequence shown here is derived from an EMBL/GenBank/DDBJ whole genome shotgun (WGS) entry which is preliminary data.</text>
</comment>
<reference evidence="2 3" key="1">
    <citation type="submission" date="2019-11" db="EMBL/GenBank/DDBJ databases">
        <authorList>
            <person name="Haines EK M."/>
        </authorList>
    </citation>
    <scope>NUCLEOTIDE SEQUENCE [LARGE SCALE GENOMIC DNA]</scope>
    <source>
        <strain evidence="2">KR2729</strain>
    </source>
</reference>
<sequence length="143" mass="16333">MLSLSYLYVVKILLSLQCVRFPAVALRLGVCGLAAPWYFLSPFYLITFLERGWGFMKHLKYKGYLGTVEPDFENNILHGKLAFIRDLVTFEAETLADLEREFKTSVDLYLQSCVEDGKESDAPFRGVFNVRLDPELGTGKRSH</sequence>
<evidence type="ECO:0008006" key="4">
    <source>
        <dbReference type="Google" id="ProtNLM"/>
    </source>
</evidence>
<dbReference type="AlphaFoldDB" id="A0ABD7W854"/>
<dbReference type="InterPro" id="IPR008651">
    <property type="entry name" value="Uncharacterised_HicB"/>
</dbReference>
<feature type="transmembrane region" description="Helical" evidence="1">
    <location>
        <begin position="24"/>
        <end position="49"/>
    </location>
</feature>
<accession>A0ABD7W854</accession>
<dbReference type="InterPro" id="IPR035069">
    <property type="entry name" value="TTHA1013/TTHA0281-like"/>
</dbReference>
<dbReference type="RefSeq" id="WP_242791925.1">
    <property type="nucleotide sequence ID" value="NZ_CABGZL010000032.1"/>
</dbReference>
<evidence type="ECO:0000313" key="2">
    <source>
        <dbReference type="EMBL" id="VZR37300.1"/>
    </source>
</evidence>
<dbReference type="EMBL" id="CACRYR010000233">
    <property type="protein sequence ID" value="VZR37300.1"/>
    <property type="molecule type" value="Genomic_DNA"/>
</dbReference>
<keyword evidence="1" id="KW-0472">Membrane</keyword>
<evidence type="ECO:0000313" key="3">
    <source>
        <dbReference type="Proteomes" id="UP000629265"/>
    </source>
</evidence>
<dbReference type="Pfam" id="PF05534">
    <property type="entry name" value="HicB"/>
    <property type="match status" value="1"/>
</dbReference>
<name>A0ABD7W854_ECOLX</name>
<keyword evidence="1" id="KW-0812">Transmembrane</keyword>
<keyword evidence="1" id="KW-1133">Transmembrane helix</keyword>
<evidence type="ECO:0000256" key="1">
    <source>
        <dbReference type="SAM" id="Phobius"/>
    </source>
</evidence>